<dbReference type="Proteomes" id="UP000274082">
    <property type="component" value="Chromosome 33"/>
</dbReference>
<feature type="compositionally biased region" description="Low complexity" evidence="1">
    <location>
        <begin position="111"/>
        <end position="126"/>
    </location>
</feature>
<keyword evidence="3" id="KW-1185">Reference proteome</keyword>
<dbReference type="AlphaFoldDB" id="A0A3S7X6R0"/>
<gene>
    <name evidence="2" type="ORF">LdCL_330021000</name>
</gene>
<name>A0A3S7X6R0_LEIDO</name>
<dbReference type="VEuPathDB" id="TriTrypDB:LdCL_330021000"/>
<evidence type="ECO:0000313" key="2">
    <source>
        <dbReference type="EMBL" id="AYU82122.1"/>
    </source>
</evidence>
<dbReference type="EMBL" id="CP029532">
    <property type="protein sequence ID" value="AYU82122.1"/>
    <property type="molecule type" value="Genomic_DNA"/>
</dbReference>
<accession>A0A3S7X6R0</accession>
<sequence>MLHLTEFTESMSSFLLRSKSDLLVTMTRHFTAKWVTTTVEAAMADLDALTGGLLNFSHAEGGTRAAPSLRSPRSPARLQLFSPHPGSSHLGCSTEKRISGPVSRPMPPSRAAATAVGATVGLPPTV</sequence>
<protein>
    <submittedName>
        <fullName evidence="2">Uncharacterized protein</fullName>
    </submittedName>
</protein>
<evidence type="ECO:0000256" key="1">
    <source>
        <dbReference type="SAM" id="MobiDB-lite"/>
    </source>
</evidence>
<feature type="region of interest" description="Disordered" evidence="1">
    <location>
        <begin position="62"/>
        <end position="126"/>
    </location>
</feature>
<reference evidence="2 3" key="1">
    <citation type="journal article" date="2018" name="Sci. Rep.">
        <title>A complete Leishmania donovani reference genome identifies novel genetic variations associated with virulence.</title>
        <authorList>
            <person name="Lypaczewski P."/>
            <person name="Hoshizaki J."/>
            <person name="Zhang W.-W."/>
            <person name="McCall L.-I."/>
            <person name="Torcivia-Rodriguez J."/>
            <person name="Simonyan V."/>
            <person name="Kaur A."/>
            <person name="Dewar K."/>
            <person name="Matlashewski G."/>
        </authorList>
    </citation>
    <scope>NUCLEOTIDE SEQUENCE [LARGE SCALE GENOMIC DNA]</scope>
    <source>
        <strain evidence="2 3">LdCL</strain>
    </source>
</reference>
<evidence type="ECO:0000313" key="3">
    <source>
        <dbReference type="Proteomes" id="UP000274082"/>
    </source>
</evidence>
<proteinExistence type="predicted"/>
<organism evidence="2 3">
    <name type="scientific">Leishmania donovani</name>
    <dbReference type="NCBI Taxonomy" id="5661"/>
    <lineage>
        <taxon>Eukaryota</taxon>
        <taxon>Discoba</taxon>
        <taxon>Euglenozoa</taxon>
        <taxon>Kinetoplastea</taxon>
        <taxon>Metakinetoplastina</taxon>
        <taxon>Trypanosomatida</taxon>
        <taxon>Trypanosomatidae</taxon>
        <taxon>Leishmaniinae</taxon>
        <taxon>Leishmania</taxon>
    </lineage>
</organism>
<dbReference type="OrthoDB" id="274489at2759"/>